<keyword evidence="5" id="KW-0479">Metal-binding</keyword>
<evidence type="ECO:0000259" key="13">
    <source>
        <dbReference type="PROSITE" id="PS50172"/>
    </source>
</evidence>
<evidence type="ECO:0000256" key="9">
    <source>
        <dbReference type="ARBA" id="ARBA00023242"/>
    </source>
</evidence>
<evidence type="ECO:0000256" key="3">
    <source>
        <dbReference type="ARBA" id="ARBA00022679"/>
    </source>
</evidence>
<evidence type="ECO:0000256" key="8">
    <source>
        <dbReference type="ARBA" id="ARBA00023204"/>
    </source>
</evidence>
<organism evidence="14 15">
    <name type="scientific">Xylaria hypoxylon</name>
    <dbReference type="NCBI Taxonomy" id="37992"/>
    <lineage>
        <taxon>Eukaryota</taxon>
        <taxon>Fungi</taxon>
        <taxon>Dikarya</taxon>
        <taxon>Ascomycota</taxon>
        <taxon>Pezizomycotina</taxon>
        <taxon>Sordariomycetes</taxon>
        <taxon>Xylariomycetidae</taxon>
        <taxon>Xylariales</taxon>
        <taxon>Xylariaceae</taxon>
        <taxon>Xylaria</taxon>
    </lineage>
</organism>
<dbReference type="Gene3D" id="3.30.210.10">
    <property type="entry name" value="DNA polymerase, thumb domain"/>
    <property type="match status" value="1"/>
</dbReference>
<dbReference type="SUPFAM" id="SSF81585">
    <property type="entry name" value="PsbU/PolX domain-like"/>
    <property type="match status" value="1"/>
</dbReference>
<dbReference type="EC" id="2.7.7.7" evidence="11"/>
<keyword evidence="15" id="KW-1185">Reference proteome</keyword>
<dbReference type="Pfam" id="PF14716">
    <property type="entry name" value="HHH_8"/>
    <property type="match status" value="1"/>
</dbReference>
<name>A0A4Z0YPW4_9PEZI</name>
<evidence type="ECO:0000256" key="2">
    <source>
        <dbReference type="ARBA" id="ARBA00008323"/>
    </source>
</evidence>
<dbReference type="SUPFAM" id="SSF81301">
    <property type="entry name" value="Nucleotidyltransferase"/>
    <property type="match status" value="1"/>
</dbReference>
<dbReference type="Gene3D" id="1.10.150.110">
    <property type="entry name" value="DNA polymerase beta, N-terminal domain-like"/>
    <property type="match status" value="1"/>
</dbReference>
<dbReference type="InterPro" id="IPR001357">
    <property type="entry name" value="BRCT_dom"/>
</dbReference>
<evidence type="ECO:0000313" key="15">
    <source>
        <dbReference type="Proteomes" id="UP000297716"/>
    </source>
</evidence>
<comment type="function">
    <text evidence="11">DNA polymerase that functions in several pathways of DNA repair. Involved in base excision repair (BER) responsible for repair of lesions that give rise to abasic (AP) sites in DNA. Also contributes to DNA double-strand break repair by non-homologous end joining and homologous recombination. Has both template-dependent and template-independent (terminal transferase) DNA polymerase activities. Has also a 5'-deoxyribose-5-phosphate lyase (dRP lyase) activity.</text>
</comment>
<dbReference type="Pfam" id="PF14791">
    <property type="entry name" value="DNA_pol_B_thumb"/>
    <property type="match status" value="1"/>
</dbReference>
<comment type="subcellular location">
    <subcellularLocation>
        <location evidence="1 11">Nucleus</location>
    </subcellularLocation>
</comment>
<dbReference type="Pfam" id="PF10391">
    <property type="entry name" value="DNA_pol_lambd_f"/>
    <property type="match status" value="1"/>
</dbReference>
<dbReference type="InterPro" id="IPR027421">
    <property type="entry name" value="DNA_pol_lamdba_lyase_dom_sf"/>
</dbReference>
<dbReference type="InterPro" id="IPR028207">
    <property type="entry name" value="DNA_pol_B_palm_palm"/>
</dbReference>
<dbReference type="InterPro" id="IPR002054">
    <property type="entry name" value="DNA-dir_DNA_pol_X"/>
</dbReference>
<dbReference type="STRING" id="37992.A0A4Z0YPW4"/>
<evidence type="ECO:0000313" key="14">
    <source>
        <dbReference type="EMBL" id="TGJ78642.1"/>
    </source>
</evidence>
<dbReference type="InterPro" id="IPR043519">
    <property type="entry name" value="NT_sf"/>
</dbReference>
<dbReference type="CDD" id="cd00141">
    <property type="entry name" value="NT_POLXc"/>
    <property type="match status" value="1"/>
</dbReference>
<dbReference type="AlphaFoldDB" id="A0A4Z0YPW4"/>
<dbReference type="InterPro" id="IPR019843">
    <property type="entry name" value="DNA_pol-X_BS"/>
</dbReference>
<feature type="compositionally biased region" description="Polar residues" evidence="12">
    <location>
        <begin position="122"/>
        <end position="138"/>
    </location>
</feature>
<dbReference type="InterPro" id="IPR037160">
    <property type="entry name" value="DNA_Pol_thumb_sf"/>
</dbReference>
<gene>
    <name evidence="14" type="ORF">E0Z10_g10120</name>
</gene>
<evidence type="ECO:0000256" key="5">
    <source>
        <dbReference type="ARBA" id="ARBA00022723"/>
    </source>
</evidence>
<keyword evidence="4 11" id="KW-0548">Nucleotidyltransferase</keyword>
<dbReference type="EMBL" id="SKBN01000365">
    <property type="protein sequence ID" value="TGJ78642.1"/>
    <property type="molecule type" value="Genomic_DNA"/>
</dbReference>
<dbReference type="GO" id="GO:0003677">
    <property type="term" value="F:DNA binding"/>
    <property type="evidence" value="ECO:0007669"/>
    <property type="project" value="UniProtKB-UniRule"/>
</dbReference>
<dbReference type="PRINTS" id="PR00870">
    <property type="entry name" value="DNAPOLXBETA"/>
</dbReference>
<dbReference type="PANTHER" id="PTHR11276">
    <property type="entry name" value="DNA POLYMERASE TYPE-X FAMILY MEMBER"/>
    <property type="match status" value="1"/>
</dbReference>
<evidence type="ECO:0000256" key="7">
    <source>
        <dbReference type="ARBA" id="ARBA00022932"/>
    </source>
</evidence>
<comment type="catalytic activity">
    <reaction evidence="10 11">
        <text>DNA(n) + a 2'-deoxyribonucleoside 5'-triphosphate = DNA(n+1) + diphosphate</text>
        <dbReference type="Rhea" id="RHEA:22508"/>
        <dbReference type="Rhea" id="RHEA-COMP:17339"/>
        <dbReference type="Rhea" id="RHEA-COMP:17340"/>
        <dbReference type="ChEBI" id="CHEBI:33019"/>
        <dbReference type="ChEBI" id="CHEBI:61560"/>
        <dbReference type="ChEBI" id="CHEBI:173112"/>
        <dbReference type="EC" id="2.7.7.7"/>
    </reaction>
</comment>
<dbReference type="GO" id="GO:0046872">
    <property type="term" value="F:metal ion binding"/>
    <property type="evidence" value="ECO:0007669"/>
    <property type="project" value="UniProtKB-UniRule"/>
</dbReference>
<dbReference type="Gene3D" id="1.10.150.20">
    <property type="entry name" value="5' to 3' exonuclease, C-terminal subdomain"/>
    <property type="match status" value="1"/>
</dbReference>
<feature type="compositionally biased region" description="Polar residues" evidence="12">
    <location>
        <begin position="95"/>
        <end position="115"/>
    </location>
</feature>
<dbReference type="GO" id="GO:0006303">
    <property type="term" value="P:double-strand break repair via nonhomologous end joining"/>
    <property type="evidence" value="ECO:0007669"/>
    <property type="project" value="TreeGrafter"/>
</dbReference>
<dbReference type="PROSITE" id="PS00522">
    <property type="entry name" value="DNA_POLYMERASE_X"/>
    <property type="match status" value="1"/>
</dbReference>
<dbReference type="Gene3D" id="3.30.460.10">
    <property type="entry name" value="Beta Polymerase, domain 2"/>
    <property type="match status" value="1"/>
</dbReference>
<evidence type="ECO:0000256" key="4">
    <source>
        <dbReference type="ARBA" id="ARBA00022695"/>
    </source>
</evidence>
<dbReference type="FunFam" id="1.10.150.110:FF:000005">
    <property type="entry name" value="DNA polymerase POL4"/>
    <property type="match status" value="1"/>
</dbReference>
<protein>
    <recommendedName>
        <fullName evidence="11">DNA polymerase</fullName>
        <ecNumber evidence="11">2.7.7.7</ecNumber>
    </recommendedName>
</protein>
<evidence type="ECO:0000256" key="10">
    <source>
        <dbReference type="ARBA" id="ARBA00049244"/>
    </source>
</evidence>
<dbReference type="Proteomes" id="UP000297716">
    <property type="component" value="Unassembled WGS sequence"/>
</dbReference>
<dbReference type="FunFam" id="3.30.210.10:FF:000005">
    <property type="entry name" value="DNA polymerase IV"/>
    <property type="match status" value="1"/>
</dbReference>
<keyword evidence="3 11" id="KW-0808">Transferase</keyword>
<dbReference type="SUPFAM" id="SSF47802">
    <property type="entry name" value="DNA polymerase beta, N-terminal domain-like"/>
    <property type="match status" value="1"/>
</dbReference>
<dbReference type="PANTHER" id="PTHR11276:SF29">
    <property type="entry name" value="DNA POLYMERASE TYPE-X FAMILY PROTEIN POL4"/>
    <property type="match status" value="1"/>
</dbReference>
<feature type="region of interest" description="Disordered" evidence="12">
    <location>
        <begin position="197"/>
        <end position="253"/>
    </location>
</feature>
<feature type="compositionally biased region" description="Basic and acidic residues" evidence="12">
    <location>
        <begin position="197"/>
        <end position="214"/>
    </location>
</feature>
<keyword evidence="7 11" id="KW-0239">DNA-directed DNA polymerase</keyword>
<accession>A0A4Z0YPW4</accession>
<comment type="caution">
    <text evidence="14">The sequence shown here is derived from an EMBL/GenBank/DDBJ whole genome shotgun (WGS) entry which is preliminary data.</text>
</comment>
<dbReference type="InterPro" id="IPR018944">
    <property type="entry name" value="DNA_pol_lambd_fingers_domain"/>
</dbReference>
<dbReference type="InterPro" id="IPR002008">
    <property type="entry name" value="DNA_pol_X_beta-like"/>
</dbReference>
<dbReference type="Pfam" id="PF14792">
    <property type="entry name" value="DNA_pol_B_palm"/>
    <property type="match status" value="1"/>
</dbReference>
<feature type="region of interest" description="Disordered" evidence="12">
    <location>
        <begin position="70"/>
        <end position="139"/>
    </location>
</feature>
<feature type="region of interest" description="Disordered" evidence="12">
    <location>
        <begin position="580"/>
        <end position="606"/>
    </location>
</feature>
<dbReference type="GO" id="GO:0003887">
    <property type="term" value="F:DNA-directed DNA polymerase activity"/>
    <property type="evidence" value="ECO:0007669"/>
    <property type="project" value="UniProtKB-UniRule"/>
</dbReference>
<evidence type="ECO:0000256" key="11">
    <source>
        <dbReference type="RuleBase" id="RU366014"/>
    </source>
</evidence>
<dbReference type="FunFam" id="1.10.150.20:FF:000010">
    <property type="entry name" value="DNA polymerase lambda"/>
    <property type="match status" value="1"/>
</dbReference>
<dbReference type="OrthoDB" id="205514at2759"/>
<comment type="similarity">
    <text evidence="2 11">Belongs to the DNA polymerase type-X family.</text>
</comment>
<keyword evidence="9 11" id="KW-0539">Nucleus</keyword>
<dbReference type="GO" id="GO:0005634">
    <property type="term" value="C:nucleus"/>
    <property type="evidence" value="ECO:0007669"/>
    <property type="project" value="UniProtKB-SubCell"/>
</dbReference>
<keyword evidence="6 11" id="KW-0227">DNA damage</keyword>
<evidence type="ECO:0000256" key="1">
    <source>
        <dbReference type="ARBA" id="ARBA00004123"/>
    </source>
</evidence>
<dbReference type="InterPro" id="IPR022312">
    <property type="entry name" value="DNA_pol_X"/>
</dbReference>
<dbReference type="PROSITE" id="PS50172">
    <property type="entry name" value="BRCT"/>
    <property type="match status" value="1"/>
</dbReference>
<feature type="domain" description="BRCT" evidence="13">
    <location>
        <begin position="114"/>
        <end position="174"/>
    </location>
</feature>
<keyword evidence="8 11" id="KW-0234">DNA repair</keyword>
<dbReference type="InterPro" id="IPR010996">
    <property type="entry name" value="HHH_MUS81"/>
</dbReference>
<evidence type="ECO:0000256" key="12">
    <source>
        <dbReference type="SAM" id="MobiDB-lite"/>
    </source>
</evidence>
<sequence>MATNLPFPTIFLLPTHFEADELPDVESQIPTLTYDINEADVVLGKVAKKPRAILELRSRKLLTDEIQPMLPDSAVENTPASSPRPAKRRRLSPSTQRAPASGDSTASDSDESSGGQVKESRSTSVGKSSTKKANQNDPETAWKVDDSVVQVVRLAWFTDSLANGKVLPVDDYLVYQGRKKPPTSSQPLPNAEDILKRARDDHTGTRPASRDRFKQGYATQHPRSAHTKRPHLAQESTSEHERTTRLPPVPDYLHTEYSCQRPTPFSGPNCAFIEQLKKVRTFRILEDDAVGVRAYSTSIAAVAAYPYLLSSASEVARLPGCGPKIVELYKQWKDNGYLDDVQEAASNPKTKVLLLFYDIWGVGAKTANEFYNRGWRDLDDIVEFGWNTINRVQQIGVKYYEELQEKIPQAEVESIADIILKHANKIKDGFQMVIVGGYRRGKASSGDVDVVLSHPDSSVTEFFVNDIVTSLEKARYITHTLTLSDKNSERGQAPVAWKGDDRKPGGGFDTLDKALVVWQDPNWDTTKASKPPNPHRRVDIIISPWRTAGCAVVGWTGGTTFERDLRRYCKKAKRLKFDSSGVRERGDGGEWVDLESDPDGNPAPDMLTAERRVFENLGLEWRPPEERCTG</sequence>
<dbReference type="SMART" id="SM00483">
    <property type="entry name" value="POLXc"/>
    <property type="match status" value="1"/>
</dbReference>
<proteinExistence type="inferred from homology"/>
<dbReference type="InterPro" id="IPR029398">
    <property type="entry name" value="PolB_thumb"/>
</dbReference>
<reference evidence="14 15" key="1">
    <citation type="submission" date="2019-03" db="EMBL/GenBank/DDBJ databases">
        <title>Draft genome sequence of Xylaria hypoxylon DSM 108379, a ubiquitous saprotrophic-parasitic fungi on hardwood.</title>
        <authorList>
            <person name="Buettner E."/>
            <person name="Leonhardt S."/>
            <person name="Gebauer A.M."/>
            <person name="Liers C."/>
            <person name="Hofrichter M."/>
            <person name="Kellner H."/>
        </authorList>
    </citation>
    <scope>NUCLEOTIDE SEQUENCE [LARGE SCALE GENOMIC DNA]</scope>
    <source>
        <strain evidence="14 15">DSM 108379</strain>
    </source>
</reference>
<evidence type="ECO:0000256" key="6">
    <source>
        <dbReference type="ARBA" id="ARBA00022763"/>
    </source>
</evidence>
<dbReference type="PRINTS" id="PR00869">
    <property type="entry name" value="DNAPOLX"/>
</dbReference>